<name>A0A8X6XGS5_9ARAC</name>
<feature type="chain" id="PRO_5036470511" evidence="1">
    <location>
        <begin position="19"/>
        <end position="146"/>
    </location>
</feature>
<keyword evidence="1" id="KW-0732">Signal</keyword>
<dbReference type="EMBL" id="BMAV01009022">
    <property type="protein sequence ID" value="GFY53008.1"/>
    <property type="molecule type" value="Genomic_DNA"/>
</dbReference>
<evidence type="ECO:0000313" key="2">
    <source>
        <dbReference type="EMBL" id="GFY53008.1"/>
    </source>
</evidence>
<organism evidence="2 3">
    <name type="scientific">Trichonephila inaurata madagascariensis</name>
    <dbReference type="NCBI Taxonomy" id="2747483"/>
    <lineage>
        <taxon>Eukaryota</taxon>
        <taxon>Metazoa</taxon>
        <taxon>Ecdysozoa</taxon>
        <taxon>Arthropoda</taxon>
        <taxon>Chelicerata</taxon>
        <taxon>Arachnida</taxon>
        <taxon>Araneae</taxon>
        <taxon>Araneomorphae</taxon>
        <taxon>Entelegynae</taxon>
        <taxon>Araneoidea</taxon>
        <taxon>Nephilidae</taxon>
        <taxon>Trichonephila</taxon>
        <taxon>Trichonephila inaurata</taxon>
    </lineage>
</organism>
<proteinExistence type="predicted"/>
<keyword evidence="3" id="KW-1185">Reference proteome</keyword>
<protein>
    <submittedName>
        <fullName evidence="2">Uncharacterized protein</fullName>
    </submittedName>
</protein>
<gene>
    <name evidence="2" type="ORF">TNIN_119311</name>
</gene>
<sequence length="146" mass="17099">MNRPYCSHLLFLLLATQALPITQIKGRSDSHRTEWRKPNFSLDPKCLHPTVKHGGVRHGLGLYGFIRGSFERIFSIERQLFMPFDLRTTPASLRTPRESLLNLRYSPVKLHEELPDSYLRPQRDPLKRTKGSDSEFWERQMFHGVP</sequence>
<feature type="signal peptide" evidence="1">
    <location>
        <begin position="1"/>
        <end position="18"/>
    </location>
</feature>
<dbReference type="Proteomes" id="UP000886998">
    <property type="component" value="Unassembled WGS sequence"/>
</dbReference>
<evidence type="ECO:0000313" key="3">
    <source>
        <dbReference type="Proteomes" id="UP000886998"/>
    </source>
</evidence>
<comment type="caution">
    <text evidence="2">The sequence shown here is derived from an EMBL/GenBank/DDBJ whole genome shotgun (WGS) entry which is preliminary data.</text>
</comment>
<dbReference type="AlphaFoldDB" id="A0A8X6XGS5"/>
<accession>A0A8X6XGS5</accession>
<reference evidence="2" key="1">
    <citation type="submission" date="2020-08" db="EMBL/GenBank/DDBJ databases">
        <title>Multicomponent nature underlies the extraordinary mechanical properties of spider dragline silk.</title>
        <authorList>
            <person name="Kono N."/>
            <person name="Nakamura H."/>
            <person name="Mori M."/>
            <person name="Yoshida Y."/>
            <person name="Ohtoshi R."/>
            <person name="Malay A.D."/>
            <person name="Moran D.A.P."/>
            <person name="Tomita M."/>
            <person name="Numata K."/>
            <person name="Arakawa K."/>
        </authorList>
    </citation>
    <scope>NUCLEOTIDE SEQUENCE</scope>
</reference>
<evidence type="ECO:0000256" key="1">
    <source>
        <dbReference type="SAM" id="SignalP"/>
    </source>
</evidence>